<evidence type="ECO:0000313" key="2">
    <source>
        <dbReference type="EMBL" id="GLI94299.1"/>
    </source>
</evidence>
<protein>
    <recommendedName>
        <fullName evidence="4">Helix-turn-helix domain-containing protein</fullName>
    </recommendedName>
</protein>
<organism evidence="2 3">
    <name type="scientific">Methylocystis echinoides</name>
    <dbReference type="NCBI Taxonomy" id="29468"/>
    <lineage>
        <taxon>Bacteria</taxon>
        <taxon>Pseudomonadati</taxon>
        <taxon>Pseudomonadota</taxon>
        <taxon>Alphaproteobacteria</taxon>
        <taxon>Hyphomicrobiales</taxon>
        <taxon>Methylocystaceae</taxon>
        <taxon>Methylocystis</taxon>
    </lineage>
</organism>
<feature type="compositionally biased region" description="Low complexity" evidence="1">
    <location>
        <begin position="173"/>
        <end position="185"/>
    </location>
</feature>
<name>A0A9W6LTE3_9HYPH</name>
<sequence length="289" mass="31023">MTENFAASPLDRVKWLEQVQADEGMREGDIAAAVAIAVSVNSKKGYCFLGADALAEDAHMPMRSMERHIARLKARGHLVSKRQRRAPAHLFAVLKAANPTDRASLDPPLNGGSKAVLDPQSSCGSKTILDPPLSEVRTAKNGVKNRQPGFSNGAKSITCDSYTRDNKGVQGTAASAARPSASAFASEDHPKDGQYCREGNLDSGGGTLTRPPDPLPKKTPGNRRGLQQGAAASISAKLRKKIIAEYEDFETVEDIAKRHGCDLSIVQALADQVERRYARLREAHVDDGA</sequence>
<evidence type="ECO:0000313" key="3">
    <source>
        <dbReference type="Proteomes" id="UP001144323"/>
    </source>
</evidence>
<dbReference type="EMBL" id="BSEC01000001">
    <property type="protein sequence ID" value="GLI94299.1"/>
    <property type="molecule type" value="Genomic_DNA"/>
</dbReference>
<keyword evidence="3" id="KW-1185">Reference proteome</keyword>
<evidence type="ECO:0000256" key="1">
    <source>
        <dbReference type="SAM" id="MobiDB-lite"/>
    </source>
</evidence>
<dbReference type="Proteomes" id="UP001144323">
    <property type="component" value="Unassembled WGS sequence"/>
</dbReference>
<evidence type="ECO:0008006" key="4">
    <source>
        <dbReference type="Google" id="ProtNLM"/>
    </source>
</evidence>
<gene>
    <name evidence="2" type="ORF">LMG27198_32910</name>
</gene>
<comment type="caution">
    <text evidence="2">The sequence shown here is derived from an EMBL/GenBank/DDBJ whole genome shotgun (WGS) entry which is preliminary data.</text>
</comment>
<feature type="region of interest" description="Disordered" evidence="1">
    <location>
        <begin position="101"/>
        <end position="231"/>
    </location>
</feature>
<proteinExistence type="predicted"/>
<feature type="compositionally biased region" description="Polar residues" evidence="1">
    <location>
        <begin position="148"/>
        <end position="161"/>
    </location>
</feature>
<dbReference type="RefSeq" id="WP_281804303.1">
    <property type="nucleotide sequence ID" value="NZ_BSEC01000001.1"/>
</dbReference>
<dbReference type="AlphaFoldDB" id="A0A9W6LTE3"/>
<reference evidence="2" key="1">
    <citation type="journal article" date="2023" name="Int. J. Syst. Evol. Microbiol.">
        <title>Methylocystis iwaonis sp. nov., a type II methane-oxidizing bacterium from surface soil of a rice paddy field in Japan, and emended description of the genus Methylocystis (ex Whittenbury et al. 1970) Bowman et al. 1993.</title>
        <authorList>
            <person name="Kaise H."/>
            <person name="Sawadogo J.B."/>
            <person name="Alam M.S."/>
            <person name="Ueno C."/>
            <person name="Dianou D."/>
            <person name="Shinjo R."/>
            <person name="Asakawa S."/>
        </authorList>
    </citation>
    <scope>NUCLEOTIDE SEQUENCE</scope>
    <source>
        <strain evidence="2">LMG27198</strain>
    </source>
</reference>
<accession>A0A9W6LTE3</accession>
<feature type="compositionally biased region" description="Basic and acidic residues" evidence="1">
    <location>
        <begin position="186"/>
        <end position="195"/>
    </location>
</feature>